<evidence type="ECO:0000256" key="1">
    <source>
        <dbReference type="ARBA" id="ARBA00001379"/>
    </source>
</evidence>
<reference evidence="9 10" key="1">
    <citation type="submission" date="2019-07" db="EMBL/GenBank/DDBJ databases">
        <title>Pseudomonas mangiferae sp. nov., isolated from bark of mango tree in Thailand.</title>
        <authorList>
            <person name="Srisuk N."/>
            <person name="Anurat P."/>
        </authorList>
    </citation>
    <scope>NUCLEOTIDE SEQUENCE [LARGE SCALE GENOMIC DNA]</scope>
    <source>
        <strain evidence="9 10">DMKU_BBB3-04</strain>
    </source>
</reference>
<feature type="domain" description="4-oxalocrotonate tautomerase-like" evidence="8">
    <location>
        <begin position="11"/>
        <end position="64"/>
    </location>
</feature>
<dbReference type="Gene3D" id="3.30.429.10">
    <property type="entry name" value="Macrophage Migration Inhibitory Factor"/>
    <property type="match status" value="2"/>
</dbReference>
<evidence type="ECO:0000256" key="2">
    <source>
        <dbReference type="ARBA" id="ARBA00003024"/>
    </source>
</evidence>
<dbReference type="InterPro" id="IPR014347">
    <property type="entry name" value="Tautomerase/MIF_sf"/>
</dbReference>
<dbReference type="AlphaFoldDB" id="A0A553GTN2"/>
<proteinExistence type="predicted"/>
<gene>
    <name evidence="9" type="ORF">FM069_20810</name>
</gene>
<comment type="catalytic activity">
    <reaction evidence="1">
        <text>(2Z,4E)-2-hydroxyhexa-2,4-dienedioate = (3E)-2-oxohex-3-enedioate</text>
        <dbReference type="Rhea" id="RHEA:33431"/>
        <dbReference type="ChEBI" id="CHEBI:28080"/>
        <dbReference type="ChEBI" id="CHEBI:64908"/>
        <dbReference type="EC" id="5.3.2.6"/>
    </reaction>
</comment>
<evidence type="ECO:0000256" key="7">
    <source>
        <dbReference type="ARBA" id="ARBA00029674"/>
    </source>
</evidence>
<evidence type="ECO:0000256" key="6">
    <source>
        <dbReference type="ARBA" id="ARBA00023235"/>
    </source>
</evidence>
<evidence type="ECO:0000313" key="9">
    <source>
        <dbReference type="EMBL" id="TRX72821.1"/>
    </source>
</evidence>
<comment type="caution">
    <text evidence="9">The sequence shown here is derived from an EMBL/GenBank/DDBJ whole genome shotgun (WGS) entry which is preliminary data.</text>
</comment>
<evidence type="ECO:0000313" key="10">
    <source>
        <dbReference type="Proteomes" id="UP000315235"/>
    </source>
</evidence>
<keyword evidence="6" id="KW-0413">Isomerase</keyword>
<evidence type="ECO:0000256" key="5">
    <source>
        <dbReference type="ARBA" id="ARBA00015750"/>
    </source>
</evidence>
<name>A0A553GTN2_9PSED</name>
<dbReference type="Pfam" id="PF01361">
    <property type="entry name" value="Tautomerase"/>
    <property type="match status" value="1"/>
</dbReference>
<evidence type="ECO:0000259" key="8">
    <source>
        <dbReference type="Pfam" id="PF01361"/>
    </source>
</evidence>
<accession>A0A553GTN2</accession>
<dbReference type="EC" id="5.3.2.6" evidence="4"/>
<organism evidence="9 10">
    <name type="scientific">Pseudomonas mangiferae</name>
    <dbReference type="NCBI Taxonomy" id="2593654"/>
    <lineage>
        <taxon>Bacteria</taxon>
        <taxon>Pseudomonadati</taxon>
        <taxon>Pseudomonadota</taxon>
        <taxon>Gammaproteobacteria</taxon>
        <taxon>Pseudomonadales</taxon>
        <taxon>Pseudomonadaceae</taxon>
        <taxon>Pseudomonas</taxon>
    </lineage>
</organism>
<dbReference type="EMBL" id="VJOY01000028">
    <property type="protein sequence ID" value="TRX72821.1"/>
    <property type="molecule type" value="Genomic_DNA"/>
</dbReference>
<comment type="subunit">
    <text evidence="3">Homohexamer.</text>
</comment>
<dbReference type="SUPFAM" id="SSF55331">
    <property type="entry name" value="Tautomerase/MIF"/>
    <property type="match status" value="2"/>
</dbReference>
<dbReference type="InterPro" id="IPR004370">
    <property type="entry name" value="4-OT-like_dom"/>
</dbReference>
<keyword evidence="10" id="KW-1185">Reference proteome</keyword>
<protein>
    <recommendedName>
        <fullName evidence="5">2-hydroxymuconate tautomerase</fullName>
        <ecNumber evidence="4">5.3.2.6</ecNumber>
    </recommendedName>
    <alternativeName>
        <fullName evidence="7">4-oxalocrotonate tautomerase</fullName>
    </alternativeName>
</protein>
<comment type="function">
    <text evidence="2">Catalyzes the ketonization of 2-hydroxymuconate stereoselectively to yield 2-oxo-3-hexenedioate.</text>
</comment>
<evidence type="ECO:0000256" key="3">
    <source>
        <dbReference type="ARBA" id="ARBA00011643"/>
    </source>
</evidence>
<dbReference type="Proteomes" id="UP000315235">
    <property type="component" value="Unassembled WGS sequence"/>
</dbReference>
<sequence length="131" mass="14523">MRSVRSLREMPYIEVYDFAANVEQRRAATQEITDSLCAAYGISKDIVTLFFQRVEPDGYGHGGRFGAAAEAQRIFIKIHAYPRFDQMRRLAADAVTQAVVRAYGVPAEAIALYFIERPPSQVAHAGVLAGD</sequence>
<evidence type="ECO:0000256" key="4">
    <source>
        <dbReference type="ARBA" id="ARBA00012667"/>
    </source>
</evidence>
<dbReference type="GO" id="GO:0016853">
    <property type="term" value="F:isomerase activity"/>
    <property type="evidence" value="ECO:0007669"/>
    <property type="project" value="UniProtKB-KW"/>
</dbReference>